<name>A0ABD4SZB6_9CYAN</name>
<comment type="caution">
    <text evidence="2">The sequence shown here is derived from an EMBL/GenBank/DDBJ whole genome shotgun (WGS) entry which is preliminary data.</text>
</comment>
<dbReference type="AlphaFoldDB" id="A0ABD4SZB6"/>
<gene>
    <name evidence="2" type="ORF">QQ91_0002020</name>
</gene>
<keyword evidence="3" id="KW-1185">Reference proteome</keyword>
<sequence length="228" mass="25174">MTIEISMSSRPRHRFRRGRRQGAKWLAIATLGTLGTLASVIPIRLAIAARQAPRPQAILTLGGGTGREYTSAVLSRSYPHLDVWVSSGSLPDDATAIFTTVGASTHRLNLDYSATDTVTNFTTILPQLKRRRIQHVYLVTSDYHMRRAQTIATIILGSHGITFTPVPVTTQQPDESLNRVIRDAGRSIFWVFTGKSGYQLKSESCEGKNRLEAIVELLVEEGIQCQAL</sequence>
<evidence type="ECO:0000313" key="3">
    <source>
        <dbReference type="Proteomes" id="UP000031561"/>
    </source>
</evidence>
<protein>
    <submittedName>
        <fullName evidence="2">YdcF family protein</fullName>
    </submittedName>
</protein>
<dbReference type="Proteomes" id="UP000031561">
    <property type="component" value="Unassembled WGS sequence"/>
</dbReference>
<dbReference type="Pfam" id="PF02698">
    <property type="entry name" value="DUF218"/>
    <property type="match status" value="1"/>
</dbReference>
<dbReference type="PANTHER" id="PTHR30336">
    <property type="entry name" value="INNER MEMBRANE PROTEIN, PROBABLE PERMEASE"/>
    <property type="match status" value="1"/>
</dbReference>
<reference evidence="2 3" key="1">
    <citation type="journal article" date="2015" name="Genome Announc.">
        <title>Draft Genome Sequence of Filamentous Marine Cyanobacterium Lyngbya confervoides Strain BDU141951.</title>
        <authorList>
            <person name="Chandrababunaidu M.M."/>
            <person name="Sen D."/>
            <person name="Tripathy S."/>
        </authorList>
    </citation>
    <scope>NUCLEOTIDE SEQUENCE [LARGE SCALE GENOMIC DNA]</scope>
    <source>
        <strain evidence="2 3">BDU141951</strain>
    </source>
</reference>
<dbReference type="PANTHER" id="PTHR30336:SF20">
    <property type="entry name" value="DUF218 DOMAIN-CONTAINING PROTEIN"/>
    <property type="match status" value="1"/>
</dbReference>
<dbReference type="RefSeq" id="WP_250833233.1">
    <property type="nucleotide sequence ID" value="NZ_JTHE03000013.1"/>
</dbReference>
<feature type="domain" description="DUF218" evidence="1">
    <location>
        <begin position="57"/>
        <end position="176"/>
    </location>
</feature>
<dbReference type="InterPro" id="IPR003848">
    <property type="entry name" value="DUF218"/>
</dbReference>
<dbReference type="EMBL" id="JTHE03000013">
    <property type="protein sequence ID" value="MCM1981608.1"/>
    <property type="molecule type" value="Genomic_DNA"/>
</dbReference>
<dbReference type="InterPro" id="IPR051599">
    <property type="entry name" value="Cell_Envelope_Assoc"/>
</dbReference>
<proteinExistence type="predicted"/>
<evidence type="ECO:0000313" key="2">
    <source>
        <dbReference type="EMBL" id="MCM1981608.1"/>
    </source>
</evidence>
<accession>A0ABD4SZB6</accession>
<dbReference type="CDD" id="cd06259">
    <property type="entry name" value="YdcF-like"/>
    <property type="match status" value="1"/>
</dbReference>
<evidence type="ECO:0000259" key="1">
    <source>
        <dbReference type="Pfam" id="PF02698"/>
    </source>
</evidence>
<organism evidence="2 3">
    <name type="scientific">Lyngbya confervoides BDU141951</name>
    <dbReference type="NCBI Taxonomy" id="1574623"/>
    <lineage>
        <taxon>Bacteria</taxon>
        <taxon>Bacillati</taxon>
        <taxon>Cyanobacteriota</taxon>
        <taxon>Cyanophyceae</taxon>
        <taxon>Oscillatoriophycideae</taxon>
        <taxon>Oscillatoriales</taxon>
        <taxon>Microcoleaceae</taxon>
        <taxon>Lyngbya</taxon>
    </lineage>
</organism>